<protein>
    <submittedName>
        <fullName evidence="1">Uncharacterized protein</fullName>
    </submittedName>
</protein>
<sequence>MRVVFTRAVVTVEIVSVVTIGDQDSMRTGTRGATAHISS</sequence>
<evidence type="ECO:0000313" key="2">
    <source>
        <dbReference type="Proteomes" id="UP000706525"/>
    </source>
</evidence>
<proteinExistence type="predicted"/>
<reference evidence="1 2" key="1">
    <citation type="submission" date="2021-08" db="EMBL/GenBank/DDBJ databases">
        <authorList>
            <person name="Peeters C."/>
        </authorList>
    </citation>
    <scope>NUCLEOTIDE SEQUENCE [LARGE SCALE GENOMIC DNA]</scope>
    <source>
        <strain evidence="1 2">LMG 32289</strain>
    </source>
</reference>
<evidence type="ECO:0000313" key="1">
    <source>
        <dbReference type="EMBL" id="CAG9183301.1"/>
    </source>
</evidence>
<dbReference type="EMBL" id="CAJZAG010000011">
    <property type="protein sequence ID" value="CAG9183301.1"/>
    <property type="molecule type" value="Genomic_DNA"/>
</dbReference>
<dbReference type="Proteomes" id="UP000706525">
    <property type="component" value="Unassembled WGS sequence"/>
</dbReference>
<keyword evidence="2" id="KW-1185">Reference proteome</keyword>
<name>A0ABM8XSJ3_9BURK</name>
<accession>A0ABM8XSJ3</accession>
<organism evidence="1 2">
    <name type="scientific">Cupriavidus pampae</name>
    <dbReference type="NCBI Taxonomy" id="659251"/>
    <lineage>
        <taxon>Bacteria</taxon>
        <taxon>Pseudomonadati</taxon>
        <taxon>Pseudomonadota</taxon>
        <taxon>Betaproteobacteria</taxon>
        <taxon>Burkholderiales</taxon>
        <taxon>Burkholderiaceae</taxon>
        <taxon>Cupriavidus</taxon>
    </lineage>
</organism>
<comment type="caution">
    <text evidence="1">The sequence shown here is derived from an EMBL/GenBank/DDBJ whole genome shotgun (WGS) entry which is preliminary data.</text>
</comment>
<gene>
    <name evidence="1" type="ORF">LMG32289_05339</name>
</gene>